<dbReference type="EMBL" id="CP133619">
    <property type="protein sequence ID" value="WMV41689.1"/>
    <property type="molecule type" value="Genomic_DNA"/>
</dbReference>
<name>A0AAF0ZLY5_SOLVR</name>
<dbReference type="AlphaFoldDB" id="A0AAF0ZLY5"/>
<evidence type="ECO:0000313" key="2">
    <source>
        <dbReference type="Proteomes" id="UP001234989"/>
    </source>
</evidence>
<protein>
    <submittedName>
        <fullName evidence="1">Uncharacterized protein</fullName>
    </submittedName>
</protein>
<proteinExistence type="predicted"/>
<sequence>MDVNNSIQGFQYPYIELNTRNSTTPKLNDTTELETFRLIGFMQNYGHEQLNSRTFEYNLKRIRNSILKNLELEDTIPFKDTQIMEFMRNLWA</sequence>
<organism evidence="1 2">
    <name type="scientific">Solanum verrucosum</name>
    <dbReference type="NCBI Taxonomy" id="315347"/>
    <lineage>
        <taxon>Eukaryota</taxon>
        <taxon>Viridiplantae</taxon>
        <taxon>Streptophyta</taxon>
        <taxon>Embryophyta</taxon>
        <taxon>Tracheophyta</taxon>
        <taxon>Spermatophyta</taxon>
        <taxon>Magnoliopsida</taxon>
        <taxon>eudicotyledons</taxon>
        <taxon>Gunneridae</taxon>
        <taxon>Pentapetalae</taxon>
        <taxon>asterids</taxon>
        <taxon>lamiids</taxon>
        <taxon>Solanales</taxon>
        <taxon>Solanaceae</taxon>
        <taxon>Solanoideae</taxon>
        <taxon>Solaneae</taxon>
        <taxon>Solanum</taxon>
    </lineage>
</organism>
<reference evidence="1" key="1">
    <citation type="submission" date="2023-08" db="EMBL/GenBank/DDBJ databases">
        <title>A de novo genome assembly of Solanum verrucosum Schlechtendal, a Mexican diploid species geographically isolated from the other diploid A-genome species in potato relatives.</title>
        <authorList>
            <person name="Hosaka K."/>
        </authorList>
    </citation>
    <scope>NUCLEOTIDE SEQUENCE</scope>
    <source>
        <tissue evidence="1">Young leaves</tissue>
    </source>
</reference>
<evidence type="ECO:0000313" key="1">
    <source>
        <dbReference type="EMBL" id="WMV41689.1"/>
    </source>
</evidence>
<dbReference type="Proteomes" id="UP001234989">
    <property type="component" value="Chromosome 8"/>
</dbReference>
<gene>
    <name evidence="1" type="ORF">MTR67_035074</name>
</gene>
<accession>A0AAF0ZLY5</accession>
<keyword evidence="2" id="KW-1185">Reference proteome</keyword>